<proteinExistence type="predicted"/>
<dbReference type="GO" id="GO:0042597">
    <property type="term" value="C:periplasmic space"/>
    <property type="evidence" value="ECO:0007669"/>
    <property type="project" value="InterPro"/>
</dbReference>
<feature type="non-terminal residue" evidence="2">
    <location>
        <position position="1"/>
    </location>
</feature>
<protein>
    <submittedName>
        <fullName evidence="2">Uncharacterized protein</fullName>
    </submittedName>
</protein>
<dbReference type="InterPro" id="IPR008939">
    <property type="entry name" value="Lytic_TGlycosylase_superhlx_U"/>
</dbReference>
<evidence type="ECO:0000256" key="1">
    <source>
        <dbReference type="ARBA" id="ARBA00022729"/>
    </source>
</evidence>
<sequence>ALTDFDMALTYPANLNAGRPHEPLEARANYWRGLTFEALGDSGRAQEAWEACAAGVRRGQEQQEYVRLCEGKLR</sequence>
<evidence type="ECO:0000313" key="2">
    <source>
        <dbReference type="EMBL" id="SUZ93427.1"/>
    </source>
</evidence>
<dbReference type="EMBL" id="UINC01002145">
    <property type="protein sequence ID" value="SUZ93427.1"/>
    <property type="molecule type" value="Genomic_DNA"/>
</dbReference>
<accession>A0A381RU21</accession>
<dbReference type="AlphaFoldDB" id="A0A381RU21"/>
<dbReference type="SUPFAM" id="SSF48435">
    <property type="entry name" value="Bacterial muramidases"/>
    <property type="match status" value="1"/>
</dbReference>
<keyword evidence="1" id="KW-0732">Signal</keyword>
<organism evidence="2">
    <name type="scientific">marine metagenome</name>
    <dbReference type="NCBI Taxonomy" id="408172"/>
    <lineage>
        <taxon>unclassified sequences</taxon>
        <taxon>metagenomes</taxon>
        <taxon>ecological metagenomes</taxon>
    </lineage>
</organism>
<dbReference type="GO" id="GO:0004553">
    <property type="term" value="F:hydrolase activity, hydrolyzing O-glycosyl compounds"/>
    <property type="evidence" value="ECO:0007669"/>
    <property type="project" value="InterPro"/>
</dbReference>
<gene>
    <name evidence="2" type="ORF">METZ01_LOCUS46281</name>
</gene>
<reference evidence="2" key="1">
    <citation type="submission" date="2018-05" db="EMBL/GenBank/DDBJ databases">
        <authorList>
            <person name="Lanie J.A."/>
            <person name="Ng W.-L."/>
            <person name="Kazmierczak K.M."/>
            <person name="Andrzejewski T.M."/>
            <person name="Davidsen T.M."/>
            <person name="Wayne K.J."/>
            <person name="Tettelin H."/>
            <person name="Glass J.I."/>
            <person name="Rusch D."/>
            <person name="Podicherti R."/>
            <person name="Tsui H.-C.T."/>
            <person name="Winkler M.E."/>
        </authorList>
    </citation>
    <scope>NUCLEOTIDE SEQUENCE</scope>
</reference>
<name>A0A381RU21_9ZZZZ</name>